<reference evidence="1 2" key="1">
    <citation type="submission" date="2019-06" db="EMBL/GenBank/DDBJ databases">
        <title>Sequencing the genomes of 1000 actinobacteria strains.</title>
        <authorList>
            <person name="Klenk H.-P."/>
        </authorList>
    </citation>
    <scope>NUCLEOTIDE SEQUENCE [LARGE SCALE GENOMIC DNA]</scope>
    <source>
        <strain evidence="1 2">DSM 45456</strain>
    </source>
</reference>
<evidence type="ECO:0008006" key="3">
    <source>
        <dbReference type="Google" id="ProtNLM"/>
    </source>
</evidence>
<name>A0A543J7Y8_9PSEU</name>
<comment type="caution">
    <text evidence="1">The sequence shown here is derived from an EMBL/GenBank/DDBJ whole genome shotgun (WGS) entry which is preliminary data.</text>
</comment>
<dbReference type="InterPro" id="IPR036102">
    <property type="entry name" value="OsmC/Ohrsf"/>
</dbReference>
<evidence type="ECO:0000313" key="2">
    <source>
        <dbReference type="Proteomes" id="UP000316628"/>
    </source>
</evidence>
<gene>
    <name evidence="1" type="ORF">FHX81_1232</name>
</gene>
<dbReference type="EMBL" id="VFPP01000001">
    <property type="protein sequence ID" value="TQM78943.1"/>
    <property type="molecule type" value="Genomic_DNA"/>
</dbReference>
<organism evidence="1 2">
    <name type="scientific">Saccharothrix saharensis</name>
    <dbReference type="NCBI Taxonomy" id="571190"/>
    <lineage>
        <taxon>Bacteria</taxon>
        <taxon>Bacillati</taxon>
        <taxon>Actinomycetota</taxon>
        <taxon>Actinomycetes</taxon>
        <taxon>Pseudonocardiales</taxon>
        <taxon>Pseudonocardiaceae</taxon>
        <taxon>Saccharothrix</taxon>
    </lineage>
</organism>
<proteinExistence type="predicted"/>
<dbReference type="InterPro" id="IPR015946">
    <property type="entry name" value="KH_dom-like_a/b"/>
</dbReference>
<accession>A0A543J7Y8</accession>
<evidence type="ECO:0000313" key="1">
    <source>
        <dbReference type="EMBL" id="TQM78943.1"/>
    </source>
</evidence>
<keyword evidence="2" id="KW-1185">Reference proteome</keyword>
<protein>
    <recommendedName>
        <fullName evidence="3">OsmC-like protein</fullName>
    </recommendedName>
</protein>
<dbReference type="SUPFAM" id="SSF82784">
    <property type="entry name" value="OsmC-like"/>
    <property type="match status" value="1"/>
</dbReference>
<dbReference type="AlphaFoldDB" id="A0A543J7Y8"/>
<dbReference type="Gene3D" id="3.30.300.20">
    <property type="match status" value="1"/>
</dbReference>
<dbReference type="Proteomes" id="UP000316628">
    <property type="component" value="Unassembled WGS sequence"/>
</dbReference>
<sequence>MSTATRTAQVSVTYLAGEEHVVALRDHLVPTDRPQLDGGADVGPGPVELLVGSMAACTATTPVSRTRTQRPHGEVRDVMTGDVATVTPEKPVCHARDLPARHLHGAAGGLGQTCVEHA</sequence>